<protein>
    <submittedName>
        <fullName evidence="4">VCBS repeat-containing protein</fullName>
    </submittedName>
</protein>
<proteinExistence type="predicted"/>
<dbReference type="InterPro" id="IPR027039">
    <property type="entry name" value="Crtac1"/>
</dbReference>
<evidence type="ECO:0000259" key="3">
    <source>
        <dbReference type="Pfam" id="PF07593"/>
    </source>
</evidence>
<feature type="chain" id="PRO_5046823710" evidence="2">
    <location>
        <begin position="19"/>
        <end position="1122"/>
    </location>
</feature>
<dbReference type="Proteomes" id="UP001172082">
    <property type="component" value="Unassembled WGS sequence"/>
</dbReference>
<name>A0ABT8KPU6_9BACT</name>
<comment type="caution">
    <text evidence="4">The sequence shown here is derived from an EMBL/GenBank/DDBJ whole genome shotgun (WGS) entry which is preliminary data.</text>
</comment>
<dbReference type="InterPro" id="IPR013517">
    <property type="entry name" value="FG-GAP"/>
</dbReference>
<sequence length="1122" mass="125848">MRSVGLIALFFVSIDLFAQDQEALFTLLDPGYTQVTFANHIKDQGESDIFHEQNYYNGGGVAIGDINNDGLLDIFFTGNQVPDKLYLNLGDLKFKDITEASGIADDGNWSTGVTMADVNNDGLLDIYVSRDILGEFDRNHNKLWLNKGGNKFEEVAGKIGLDNGSGTVQATFFDYDKDNDLDVFMINHPPNPGYFGDRSIRHDLDSIYCSRLYRNDNGQFTDVSESAQVLTFGYLLNAVATDLNDDGWTDLYASSDFITPDFLYLNQKDGTFRNVALESFKHTSYSAMGSDVADMDNDGLLDIVTVDMAAEDNRRLKANMSGMDPEKFWKTVNAGYHYQYMFNTLQWNRGKDATGRLCFSEIGHLAGIATTDWSWGPLFADFDNDGFKDLFITNGYRMDYRNTDAVKKLTEYSVPRFKAFMENTPQGQGSFDVWSVLDFEEVLSLYPSEKLANYMYRNTNGLQFEKVNRPWGVDQKTFSNGAAYGDLDNDGDLDLVVNNINDPAFIYRNNTERYDQNYLKIVLTKNAKRLSFFGAKIRIDYQGEKGPESQTYELTNARGFQSSSIQDAHFGLGTTDKVNKLTVYWPDGSITEKRNVKANQLLIIDQKKVRKPASPGDLDPLFEEITSHLGIDYVHVENDFDDYKKEVLLPHKMSTLGPALEVGDINGDALEDIFIGGTAGQPGTFFIQEPNGGFTKVLFDSDRNLEDTGCALFDADGDRDLDLYVASGSNEFSTDYAYQDRLYLNDGLGNFTRSFTSLPWFSESTATIKPFDYDRDGDLDLFIGGRQVPGKYPSPANSYILRNEGLDGGDLPVFKDITAEIAPALKAIGMVTDALWTDYDRDGDIDLILVGEWMPLTILENEQGSFRNVTSKKELDETVGWWFSIEAADFDGDGDEDMVLGNLGLNYKYKASFEEPFEVYYDDFDHNGSRDIVLSYYNFGEKYPVRGRSCSAQQVPSLKQKFPNYNEFAIASLSDVYGVANLEQALHYQAKIFSSMYGENLGDGKFSFKPLPVEAQISSINDIIVHDFDHDGSLDMTIAGGLYDAEVETSRNDASVGLFLKGDGKGNFSVVKPRDSGLYLFSNIRDMALLNTGNTRAMVSLANNDRLIVYRFKQIQHHVRGN</sequence>
<evidence type="ECO:0000313" key="5">
    <source>
        <dbReference type="Proteomes" id="UP001172082"/>
    </source>
</evidence>
<keyword evidence="5" id="KW-1185">Reference proteome</keyword>
<dbReference type="Pfam" id="PF07593">
    <property type="entry name" value="UnbV_ASPIC"/>
    <property type="match status" value="1"/>
</dbReference>
<dbReference type="SUPFAM" id="SSF69318">
    <property type="entry name" value="Integrin alpha N-terminal domain"/>
    <property type="match status" value="3"/>
</dbReference>
<dbReference type="PANTHER" id="PTHR16026:SF0">
    <property type="entry name" value="CARTILAGE ACIDIC PROTEIN 1"/>
    <property type="match status" value="1"/>
</dbReference>
<gene>
    <name evidence="4" type="ORF">QQ008_12560</name>
</gene>
<dbReference type="InterPro" id="IPR028994">
    <property type="entry name" value="Integrin_alpha_N"/>
</dbReference>
<dbReference type="RefSeq" id="WP_346752234.1">
    <property type="nucleotide sequence ID" value="NZ_JAUJEA010000004.1"/>
</dbReference>
<evidence type="ECO:0000256" key="2">
    <source>
        <dbReference type="SAM" id="SignalP"/>
    </source>
</evidence>
<dbReference type="EMBL" id="JAUJEA010000004">
    <property type="protein sequence ID" value="MDN5202208.1"/>
    <property type="molecule type" value="Genomic_DNA"/>
</dbReference>
<dbReference type="Gene3D" id="2.130.10.130">
    <property type="entry name" value="Integrin alpha, N-terminal"/>
    <property type="match status" value="4"/>
</dbReference>
<evidence type="ECO:0000313" key="4">
    <source>
        <dbReference type="EMBL" id="MDN5202208.1"/>
    </source>
</evidence>
<dbReference type="PANTHER" id="PTHR16026">
    <property type="entry name" value="CARTILAGE ACIDIC PROTEIN 1"/>
    <property type="match status" value="1"/>
</dbReference>
<dbReference type="InterPro" id="IPR011519">
    <property type="entry name" value="UnbV_ASPIC"/>
</dbReference>
<dbReference type="Pfam" id="PF13517">
    <property type="entry name" value="FG-GAP_3"/>
    <property type="match status" value="3"/>
</dbReference>
<feature type="signal peptide" evidence="2">
    <location>
        <begin position="1"/>
        <end position="18"/>
    </location>
</feature>
<accession>A0ABT8KPU6</accession>
<keyword evidence="1 2" id="KW-0732">Signal</keyword>
<evidence type="ECO:0000256" key="1">
    <source>
        <dbReference type="ARBA" id="ARBA00022729"/>
    </source>
</evidence>
<reference evidence="4" key="1">
    <citation type="submission" date="2023-06" db="EMBL/GenBank/DDBJ databases">
        <title>Genomic of Parafulvivirga corallium.</title>
        <authorList>
            <person name="Wang G."/>
        </authorList>
    </citation>
    <scope>NUCLEOTIDE SEQUENCE</scope>
    <source>
        <strain evidence="4">BMA10</strain>
    </source>
</reference>
<feature type="domain" description="ASPIC/UnbV" evidence="3">
    <location>
        <begin position="533"/>
        <end position="602"/>
    </location>
</feature>
<organism evidence="4 5">
    <name type="scientific">Splendidivirga corallicola</name>
    <dbReference type="NCBI Taxonomy" id="3051826"/>
    <lineage>
        <taxon>Bacteria</taxon>
        <taxon>Pseudomonadati</taxon>
        <taxon>Bacteroidota</taxon>
        <taxon>Cytophagia</taxon>
        <taxon>Cytophagales</taxon>
        <taxon>Splendidivirgaceae</taxon>
        <taxon>Splendidivirga</taxon>
    </lineage>
</organism>